<comment type="caution">
    <text evidence="1">The sequence shown here is derived from an EMBL/GenBank/DDBJ whole genome shotgun (WGS) entry which is preliminary data.</text>
</comment>
<dbReference type="RefSeq" id="WP_106306030.1">
    <property type="nucleotide sequence ID" value="NZ_PVWO01000178.1"/>
</dbReference>
<dbReference type="EMBL" id="PVWO01000178">
    <property type="protein sequence ID" value="PSB55574.1"/>
    <property type="molecule type" value="Genomic_DNA"/>
</dbReference>
<sequence>MITFTIAADSSISPAQICAEIFDVDRWSGFKGYGPLPGIAKVTMKSPANSIIGTEFYVENTDGSKHKETVQSLNAGKCLIMKMSDFSSPIKNIATHFIERWDFADTNSGYRINRTLELYPKNAFAALPLWLISWLLKKAIARHTHQIANPQQA</sequence>
<dbReference type="SUPFAM" id="SSF55961">
    <property type="entry name" value="Bet v1-like"/>
    <property type="match status" value="1"/>
</dbReference>
<dbReference type="Proteomes" id="UP000238937">
    <property type="component" value="Unassembled WGS sequence"/>
</dbReference>
<gene>
    <name evidence="1" type="ORF">C7B77_14575</name>
</gene>
<dbReference type="AlphaFoldDB" id="A0A2T1GDN9"/>
<proteinExistence type="predicted"/>
<reference evidence="1 2" key="1">
    <citation type="submission" date="2018-03" db="EMBL/GenBank/DDBJ databases">
        <title>The ancient ancestry and fast evolution of plastids.</title>
        <authorList>
            <person name="Moore K.R."/>
            <person name="Magnabosco C."/>
            <person name="Momper L."/>
            <person name="Gold D.A."/>
            <person name="Bosak T."/>
            <person name="Fournier G.P."/>
        </authorList>
    </citation>
    <scope>NUCLEOTIDE SEQUENCE [LARGE SCALE GENOMIC DNA]</scope>
    <source>
        <strain evidence="1 2">CCALA 037</strain>
    </source>
</reference>
<organism evidence="1 2">
    <name type="scientific">Chamaesiphon polymorphus CCALA 037</name>
    <dbReference type="NCBI Taxonomy" id="2107692"/>
    <lineage>
        <taxon>Bacteria</taxon>
        <taxon>Bacillati</taxon>
        <taxon>Cyanobacteriota</taxon>
        <taxon>Cyanophyceae</taxon>
        <taxon>Gomontiellales</taxon>
        <taxon>Chamaesiphonaceae</taxon>
        <taxon>Chamaesiphon</taxon>
    </lineage>
</organism>
<evidence type="ECO:0000313" key="2">
    <source>
        <dbReference type="Proteomes" id="UP000238937"/>
    </source>
</evidence>
<dbReference type="OrthoDB" id="454038at2"/>
<evidence type="ECO:0000313" key="1">
    <source>
        <dbReference type="EMBL" id="PSB55574.1"/>
    </source>
</evidence>
<evidence type="ECO:0008006" key="3">
    <source>
        <dbReference type="Google" id="ProtNLM"/>
    </source>
</evidence>
<name>A0A2T1GDN9_9CYAN</name>
<protein>
    <recommendedName>
        <fullName evidence="3">SRPBCC family protein</fullName>
    </recommendedName>
</protein>
<accession>A0A2T1GDN9</accession>
<keyword evidence="2" id="KW-1185">Reference proteome</keyword>